<feature type="compositionally biased region" description="Basic and acidic residues" evidence="5">
    <location>
        <begin position="1109"/>
        <end position="1127"/>
    </location>
</feature>
<dbReference type="InterPro" id="IPR032302">
    <property type="entry name" value="THOC2_N"/>
</dbReference>
<comment type="subcellular location">
    <subcellularLocation>
        <location evidence="1">Nucleus</location>
    </subcellularLocation>
</comment>
<feature type="region of interest" description="Disordered" evidence="5">
    <location>
        <begin position="1106"/>
        <end position="1136"/>
    </location>
</feature>
<feature type="compositionally biased region" description="Low complexity" evidence="5">
    <location>
        <begin position="999"/>
        <end position="1016"/>
    </location>
</feature>
<dbReference type="Proteomes" id="UP000305067">
    <property type="component" value="Unassembled WGS sequence"/>
</dbReference>
<gene>
    <name evidence="9" type="ORF">BDV98DRAFT_629692</name>
</gene>
<dbReference type="Pfam" id="PF11262">
    <property type="entry name" value="Tho2"/>
    <property type="match status" value="1"/>
</dbReference>
<feature type="domain" description="THO complex subunitTHOC2 N-terminal" evidence="7">
    <location>
        <begin position="705"/>
        <end position="780"/>
    </location>
</feature>
<feature type="compositionally biased region" description="Polar residues" evidence="5">
    <location>
        <begin position="1609"/>
        <end position="1637"/>
    </location>
</feature>
<feature type="compositionally biased region" description="Polar residues" evidence="5">
    <location>
        <begin position="1948"/>
        <end position="1959"/>
    </location>
</feature>
<dbReference type="EMBL" id="ML178816">
    <property type="protein sequence ID" value="TFL05514.1"/>
    <property type="molecule type" value="Genomic_DNA"/>
</dbReference>
<dbReference type="PANTHER" id="PTHR21597:SF0">
    <property type="entry name" value="THO COMPLEX SUBUNIT 2"/>
    <property type="match status" value="1"/>
</dbReference>
<evidence type="ECO:0000259" key="7">
    <source>
        <dbReference type="Pfam" id="PF11732"/>
    </source>
</evidence>
<evidence type="ECO:0000256" key="1">
    <source>
        <dbReference type="ARBA" id="ARBA00004123"/>
    </source>
</evidence>
<feature type="compositionally biased region" description="Basic and acidic residues" evidence="5">
    <location>
        <begin position="1693"/>
        <end position="1763"/>
    </location>
</feature>
<feature type="compositionally biased region" description="Basic and acidic residues" evidence="5">
    <location>
        <begin position="1471"/>
        <end position="1480"/>
    </location>
</feature>
<keyword evidence="4" id="KW-0539">Nucleus</keyword>
<feature type="region of interest" description="Disordered" evidence="5">
    <location>
        <begin position="999"/>
        <end position="1035"/>
    </location>
</feature>
<evidence type="ECO:0000256" key="2">
    <source>
        <dbReference type="ARBA" id="ARBA00007857"/>
    </source>
</evidence>
<comment type="similarity">
    <text evidence="2">Belongs to the THOC2 family.</text>
</comment>
<evidence type="ECO:0000256" key="5">
    <source>
        <dbReference type="SAM" id="MobiDB-lite"/>
    </source>
</evidence>
<feature type="compositionally biased region" description="Polar residues" evidence="5">
    <location>
        <begin position="1523"/>
        <end position="1535"/>
    </location>
</feature>
<dbReference type="GO" id="GO:0000445">
    <property type="term" value="C:THO complex part of transcription export complex"/>
    <property type="evidence" value="ECO:0007669"/>
    <property type="project" value="TreeGrafter"/>
</dbReference>
<dbReference type="GO" id="GO:0006406">
    <property type="term" value="P:mRNA export from nucleus"/>
    <property type="evidence" value="ECO:0007669"/>
    <property type="project" value="InterPro"/>
</dbReference>
<evidence type="ECO:0000259" key="6">
    <source>
        <dbReference type="Pfam" id="PF11262"/>
    </source>
</evidence>
<feature type="region of interest" description="Disordered" evidence="5">
    <location>
        <begin position="1400"/>
        <end position="2040"/>
    </location>
</feature>
<keyword evidence="10" id="KW-1185">Reference proteome</keyword>
<sequence>MDTIANVGSLLRSWDAGGEQKCRDMLTSALSSATDMANSEVIMAALHTLAISLFTTDTLAKPMNPTSLTTFLRSVQQGCLPSSSAQTNVSYFEQVLIDMIWAVEFSMEEAAASLKADDTKQASGPSRAETDKVVLVQFAQQLLTVGLITARLCRERFDPRLSASLDLLDQVAFERKEVRTKTHLLYRQNKFNLLREQSEGYSKLNSELTSNLGPAHSPNTGAPLEPATTIAQRAETVWRKVIGLIGYFDLDPNRVLDIILDVFSVHLGTHYSFFVALLSFSPWTGAYVRNSTEAAGLPQQPSFHGRSLDEILADLEPERQGVNGSGENAQVLAQVLGFKFAYYQSKDVSEVTPKQLYLTAAILIREGFITLEELLPHLDPFDEDMEEVHKQYKASIKTRISGTRTNVLAMAGALESSTPSSSSKPQGSADQPKPDAKPKTSQRAGLLSALLAVGSLRPALAMISRHRWLVEAYPENADLIIRIIKHGITPLYETTVITKEKRPTFAQPRARYGSGGVVAPPPRKPLLNFWAPTPPSSSTHDFVFFFPRWVERIPVCSRFEDLMYVIEPLMNFVGPLVSRDPVFLTKFIRLARLHLQSTVPLDESGKRKMEVDESDPVCQFWYTMIRKYLLPALCLISGNAVFGVEVWSIVRLYSTTSRYRLYGEWRACYTTHGELQVKEAQCNTESRAILRRLSHQTIESLSGAVAKLAHSNPIIFFTIAISQISSYENLAEVVILAMKYLTSMDFEALVFVLLDALSNEDKERVKSDGVNISDWLQNLASFTGMLFRRYPTDLTPILQYLVHQLHARQTSEITLLREIILKMAGIEPLPDLSDQQIIAMAGGPALRIEAVASKTRGARLEGEHIILKAPQRLGKCLLDSNLALPLLIEVAQQRQACVFLTNSEHLKSLSGLYDATHGVLCQYLELLTTPGIVSPKEYSARVLPSLGDLGGKYGICAPMCMQIIRPVLHASLLSTTLSMSTEETEKRLKAEMIARRKAASASSRVASPAAPAPAASGEDASTEQKSTEENGVVDDSAMAVDSTVPTVPPSPWLPELAALFDDVRKIVPPHVIDIIGVGFYTTFWQLSTYDLSPPLSKYEEEMASLKSSSRSEDQALSRAEKSSDRITRQQSSTYRQRRDRYNDFAQTLSQEVKDQSLMRAATIRRMSREKQHWFEHLPKATFFALLFIEHCLQPRSLLSPMDADFCAQIIKVLQVLGTPGFPSLTIYDRLLSDHIKVVVFSCSEYEARNYGRFLRGILSDLYRWFQDEQVYLQDNRTKTGGKTVLHPGFQVRFLHNLEITTELLLKWADLKRALKKWHVKLAKCLTECIQNKEFMHVYNAILVLKEVLPVFPLSEVSDCGRMLHDAVEQRIETEQRGDLKIICTTYLSGLRARQNLWSKARSHPPANPPSNAPSPAPRGSAPLPSTSAPATNGRSAAVPIVAPTPSAPRSQLVPPRPTTAKLAMDSIPRPEVVKRIRADARNGASPQPGSDSRPHTPSVPDIGLSGGASTPSLPQLDAVRVATGTNTPRLSSPLSVSERKDHQAPASGLSVHGSQEYPSPAADTAANMPPPSNPSLTSEAQELRETAKQTIGKDRYDDRGARPPADTRGQPSTNALPASQDRSSSPASRPGTRNASVESRHSTDRPRSDRGSREDSRRGERSEREGRQSSRDRERAPSRRDSLTHSGSRSNRHREGDREERERDRGRDRHGDRDRDKDREHRDRDRDRERREKGDRHPRDGEERERDGRKEREREPRSDRENAGRNPSTPSGPPAVDDRGLPSRPDPKRHPDETLKRRRGYEEEVRSELQHFGYDRGTKRGPRKDGHRESRDDRPRRASEKDASDRPRERDSDRRHGRRDRDDGDGESSPAERTPLAERRAPEAPSAKNLPASTPSGPRAMAETRGGRGDPRDRDGRDTRDRGPSGANGHSGAHEGGGSLRSRMSDNRPAQNNSPTTTPNREHRFSEERDPKKRTISERDSEGQDPPPGGGDSADSQPQKRLKIRRDRYPTGGAPSSKRPPNQPQGSSDRGAPRRRSREV</sequence>
<reference evidence="9 10" key="1">
    <citation type="journal article" date="2019" name="Nat. Ecol. Evol.">
        <title>Megaphylogeny resolves global patterns of mushroom evolution.</title>
        <authorList>
            <person name="Varga T."/>
            <person name="Krizsan K."/>
            <person name="Foldi C."/>
            <person name="Dima B."/>
            <person name="Sanchez-Garcia M."/>
            <person name="Sanchez-Ramirez S."/>
            <person name="Szollosi G.J."/>
            <person name="Szarkandi J.G."/>
            <person name="Papp V."/>
            <person name="Albert L."/>
            <person name="Andreopoulos W."/>
            <person name="Angelini C."/>
            <person name="Antonin V."/>
            <person name="Barry K.W."/>
            <person name="Bougher N.L."/>
            <person name="Buchanan P."/>
            <person name="Buyck B."/>
            <person name="Bense V."/>
            <person name="Catcheside P."/>
            <person name="Chovatia M."/>
            <person name="Cooper J."/>
            <person name="Damon W."/>
            <person name="Desjardin D."/>
            <person name="Finy P."/>
            <person name="Geml J."/>
            <person name="Haridas S."/>
            <person name="Hughes K."/>
            <person name="Justo A."/>
            <person name="Karasinski D."/>
            <person name="Kautmanova I."/>
            <person name="Kiss B."/>
            <person name="Kocsube S."/>
            <person name="Kotiranta H."/>
            <person name="LaButti K.M."/>
            <person name="Lechner B.E."/>
            <person name="Liimatainen K."/>
            <person name="Lipzen A."/>
            <person name="Lukacs Z."/>
            <person name="Mihaltcheva S."/>
            <person name="Morgado L.N."/>
            <person name="Niskanen T."/>
            <person name="Noordeloos M.E."/>
            <person name="Ohm R.A."/>
            <person name="Ortiz-Santana B."/>
            <person name="Ovrebo C."/>
            <person name="Racz N."/>
            <person name="Riley R."/>
            <person name="Savchenko A."/>
            <person name="Shiryaev A."/>
            <person name="Soop K."/>
            <person name="Spirin V."/>
            <person name="Szebenyi C."/>
            <person name="Tomsovsky M."/>
            <person name="Tulloss R.E."/>
            <person name="Uehling J."/>
            <person name="Grigoriev I.V."/>
            <person name="Vagvolgyi C."/>
            <person name="Papp T."/>
            <person name="Martin F.M."/>
            <person name="Miettinen O."/>
            <person name="Hibbett D.S."/>
            <person name="Nagy L.G."/>
        </authorList>
    </citation>
    <scope>NUCLEOTIDE SEQUENCE [LARGE SCALE GENOMIC DNA]</scope>
    <source>
        <strain evidence="9 10">CBS 309.79</strain>
    </source>
</reference>
<proteinExistence type="inferred from homology"/>
<dbReference type="OrthoDB" id="29024at2759"/>
<organism evidence="9 10">
    <name type="scientific">Pterulicium gracile</name>
    <dbReference type="NCBI Taxonomy" id="1884261"/>
    <lineage>
        <taxon>Eukaryota</taxon>
        <taxon>Fungi</taxon>
        <taxon>Dikarya</taxon>
        <taxon>Basidiomycota</taxon>
        <taxon>Agaricomycotina</taxon>
        <taxon>Agaricomycetes</taxon>
        <taxon>Agaricomycetidae</taxon>
        <taxon>Agaricales</taxon>
        <taxon>Pleurotineae</taxon>
        <taxon>Pterulaceae</taxon>
        <taxon>Pterulicium</taxon>
    </lineage>
</organism>
<dbReference type="InterPro" id="IPR021418">
    <property type="entry name" value="THO_THOC2_C"/>
</dbReference>
<dbReference type="GO" id="GO:0003729">
    <property type="term" value="F:mRNA binding"/>
    <property type="evidence" value="ECO:0007669"/>
    <property type="project" value="TreeGrafter"/>
</dbReference>
<evidence type="ECO:0000256" key="3">
    <source>
        <dbReference type="ARBA" id="ARBA00019596"/>
    </source>
</evidence>
<dbReference type="PANTHER" id="PTHR21597">
    <property type="entry name" value="THO2 PROTEIN"/>
    <property type="match status" value="1"/>
</dbReference>
<feature type="compositionally biased region" description="Basic and acidic residues" evidence="5">
    <location>
        <begin position="1776"/>
        <end position="1862"/>
    </location>
</feature>
<feature type="compositionally biased region" description="Basic and acidic residues" evidence="5">
    <location>
        <begin position="1960"/>
        <end position="1982"/>
    </location>
</feature>
<evidence type="ECO:0000259" key="8">
    <source>
        <dbReference type="Pfam" id="PF16134"/>
    </source>
</evidence>
<dbReference type="Pfam" id="PF16134">
    <property type="entry name" value="THOC2_N"/>
    <property type="match status" value="1"/>
</dbReference>
<feature type="domain" description="THO complex subunit 2 N-terminal" evidence="8">
    <location>
        <begin position="11"/>
        <end position="700"/>
    </location>
</feature>
<dbReference type="InterPro" id="IPR021726">
    <property type="entry name" value="THO_THOC2_N"/>
</dbReference>
<dbReference type="Pfam" id="PF11732">
    <property type="entry name" value="Thoc2"/>
    <property type="match status" value="1"/>
</dbReference>
<evidence type="ECO:0000313" key="9">
    <source>
        <dbReference type="EMBL" id="TFL05514.1"/>
    </source>
</evidence>
<evidence type="ECO:0000256" key="4">
    <source>
        <dbReference type="ARBA" id="ARBA00023242"/>
    </source>
</evidence>
<feature type="compositionally biased region" description="Pro residues" evidence="5">
    <location>
        <begin position="1405"/>
        <end position="1416"/>
    </location>
</feature>
<feature type="domain" description="THO complex subunitTHOC2 C-terminal" evidence="6">
    <location>
        <begin position="1074"/>
        <end position="1389"/>
    </location>
</feature>
<feature type="region of interest" description="Disordered" evidence="5">
    <location>
        <begin position="413"/>
        <end position="441"/>
    </location>
</feature>
<protein>
    <recommendedName>
        <fullName evidence="3">THO complex subunit 2</fullName>
    </recommendedName>
</protein>
<accession>A0A5C3R3T8</accession>
<feature type="compositionally biased region" description="Basic and acidic residues" evidence="5">
    <location>
        <begin position="1581"/>
        <end position="1601"/>
    </location>
</feature>
<name>A0A5C3R3T8_9AGAR</name>
<dbReference type="InterPro" id="IPR040007">
    <property type="entry name" value="Tho2"/>
</dbReference>
<dbReference type="STRING" id="1884261.A0A5C3R3T8"/>
<feature type="compositionally biased region" description="Basic and acidic residues" evidence="5">
    <location>
        <begin position="1905"/>
        <end position="1923"/>
    </location>
</feature>
<feature type="compositionally biased region" description="Basic and acidic residues" evidence="5">
    <location>
        <begin position="1638"/>
        <end position="1683"/>
    </location>
</feature>
<evidence type="ECO:0000313" key="10">
    <source>
        <dbReference type="Proteomes" id="UP000305067"/>
    </source>
</evidence>
<dbReference type="GO" id="GO:0006397">
    <property type="term" value="P:mRNA processing"/>
    <property type="evidence" value="ECO:0007669"/>
    <property type="project" value="InterPro"/>
</dbReference>